<dbReference type="SUPFAM" id="SSF53167">
    <property type="entry name" value="Purine and uridine phosphorylases"/>
    <property type="match status" value="1"/>
</dbReference>
<dbReference type="PANTHER" id="PTHR46082">
    <property type="entry name" value="ATP/GTP-BINDING PROTEIN-RELATED"/>
    <property type="match status" value="1"/>
</dbReference>
<dbReference type="GO" id="GO:0009116">
    <property type="term" value="P:nucleoside metabolic process"/>
    <property type="evidence" value="ECO:0007669"/>
    <property type="project" value="InterPro"/>
</dbReference>
<name>A0AAJ0FTB7_9HYPO</name>
<evidence type="ECO:0000256" key="2">
    <source>
        <dbReference type="SAM" id="Phobius"/>
    </source>
</evidence>
<feature type="region of interest" description="Disordered" evidence="1">
    <location>
        <begin position="48"/>
        <end position="95"/>
    </location>
</feature>
<protein>
    <recommendedName>
        <fullName evidence="5">Nucleoside phosphorylase domain-containing protein</fullName>
    </recommendedName>
</protein>
<comment type="caution">
    <text evidence="3">The sequence shown here is derived from an EMBL/GenBank/DDBJ whole genome shotgun (WGS) entry which is preliminary data.</text>
</comment>
<evidence type="ECO:0000313" key="4">
    <source>
        <dbReference type="Proteomes" id="UP001251528"/>
    </source>
</evidence>
<gene>
    <name evidence="3" type="ORF">QQS21_006026</name>
</gene>
<evidence type="ECO:0000256" key="1">
    <source>
        <dbReference type="SAM" id="MobiDB-lite"/>
    </source>
</evidence>
<dbReference type="InterPro" id="IPR035994">
    <property type="entry name" value="Nucleoside_phosphorylase_sf"/>
</dbReference>
<dbReference type="InterPro" id="IPR053137">
    <property type="entry name" value="NLR-like"/>
</dbReference>
<dbReference type="EMBL" id="JASWJB010000106">
    <property type="protein sequence ID" value="KAK2597402.1"/>
    <property type="molecule type" value="Genomic_DNA"/>
</dbReference>
<evidence type="ECO:0008006" key="5">
    <source>
        <dbReference type="Google" id="ProtNLM"/>
    </source>
</evidence>
<feature type="compositionally biased region" description="Polar residues" evidence="1">
    <location>
        <begin position="68"/>
        <end position="87"/>
    </location>
</feature>
<evidence type="ECO:0000313" key="3">
    <source>
        <dbReference type="EMBL" id="KAK2597402.1"/>
    </source>
</evidence>
<dbReference type="Gene3D" id="3.40.50.1580">
    <property type="entry name" value="Nucleoside phosphorylase domain"/>
    <property type="match status" value="1"/>
</dbReference>
<dbReference type="PANTHER" id="PTHR46082:SF11">
    <property type="entry name" value="AAA+ ATPASE DOMAIN-CONTAINING PROTEIN-RELATED"/>
    <property type="match status" value="1"/>
</dbReference>
<dbReference type="GO" id="GO:0003824">
    <property type="term" value="F:catalytic activity"/>
    <property type="evidence" value="ECO:0007669"/>
    <property type="project" value="InterPro"/>
</dbReference>
<dbReference type="Proteomes" id="UP001251528">
    <property type="component" value="Unassembled WGS sequence"/>
</dbReference>
<reference evidence="3" key="1">
    <citation type="submission" date="2023-06" db="EMBL/GenBank/DDBJ databases">
        <title>Conoideocrella luteorostrata (Hypocreales: Clavicipitaceae), a potential biocontrol fungus for elongate hemlock scale in United States Christmas tree production areas.</title>
        <authorList>
            <person name="Barrett H."/>
            <person name="Lovett B."/>
            <person name="Macias A.M."/>
            <person name="Stajich J.E."/>
            <person name="Kasson M.T."/>
        </authorList>
    </citation>
    <scope>NUCLEOTIDE SEQUENCE</scope>
    <source>
        <strain evidence="3">ARSEF 14590</strain>
    </source>
</reference>
<organism evidence="3 4">
    <name type="scientific">Conoideocrella luteorostrata</name>
    <dbReference type="NCBI Taxonomy" id="1105319"/>
    <lineage>
        <taxon>Eukaryota</taxon>
        <taxon>Fungi</taxon>
        <taxon>Dikarya</taxon>
        <taxon>Ascomycota</taxon>
        <taxon>Pezizomycotina</taxon>
        <taxon>Sordariomycetes</taxon>
        <taxon>Hypocreomycetidae</taxon>
        <taxon>Hypocreales</taxon>
        <taxon>Clavicipitaceae</taxon>
        <taxon>Conoideocrella</taxon>
    </lineage>
</organism>
<keyword evidence="2" id="KW-1133">Transmembrane helix</keyword>
<keyword evidence="4" id="KW-1185">Reference proteome</keyword>
<sequence length="447" mass="49583">MLSQILAGDFAWTQSWAWKSVVCALFFTLTSFLWFRLIVSIQRLQGRRDPRPVEHGNSSSKDDADDQFITTNTAPEASMENASTTTSSRDERGKLPNESDCILVATTGPKQRLTRADYTVGWICAIPIELTAALALLDEEHEVPKDIPDDDENSYTLGKVEEHNIVIVILPDPGTAAAASVAKDLSRTFPNLRFGLMVGIGGGAPSEKHDVRLGDIVVSAPGNRNGGVFQYDYGKTIQNRAFHTVSFLNRPPTSLLTAMNGLKSRYEIGGNTIETVINSIIEVNSRLQEFKRPHSATDRLFKSDFVHPDDGASCTKCCCKNPRNMVSRTERTENKNTPTVHYGLIASANQVMKDALIRDKIIADMDVLCFEMEAAGLMNQFPCLVIRGICDYSDSHKNKDWQKYAALAAAAYAKDLLHLLTPRQIQEEEKMSYILTSKVHEGPAVRR</sequence>
<feature type="transmembrane region" description="Helical" evidence="2">
    <location>
        <begin position="16"/>
        <end position="39"/>
    </location>
</feature>
<keyword evidence="2" id="KW-0472">Membrane</keyword>
<accession>A0AAJ0FTB7</accession>
<keyword evidence="2" id="KW-0812">Transmembrane</keyword>
<dbReference type="AlphaFoldDB" id="A0AAJ0FTB7"/>
<proteinExistence type="predicted"/>